<dbReference type="Pfam" id="PF18306">
    <property type="entry name" value="LDcluster4"/>
    <property type="match status" value="1"/>
</dbReference>
<sequence length="369" mass="39732">MREIESLPDLHAVLRSSRPMCGLRLQDLDLTGHEEELLARTDVEGMVVLGGRVTEHLGAHLRTHGALVFPTDPHAPVNPYRSSLYQPHELYEGLREHGYESTPDARAYHWSRDGTLAHDAFVTLLRAIHDDSMSDALDEFIGHAPVVGVMGGHALGRDTDRFAAAAHLGHRLATAGLVVATGGGPGAMEAANLGALAPSEAALATALARLREVPSFRPAIEPWALAALDVHDALVAMPVADTRVRSIGIPTWFYGHEPPNVFCNGIGKYFSNAIREDGLLARCTHGLVVLEGAAGTVQEVFQVATRLYYAPANAVLPVVVLVGRRHWTQDVPVWAPLTALAAGRPMAQRLHLADSVDEAAELVLDVEPR</sequence>
<dbReference type="SUPFAM" id="SSF102405">
    <property type="entry name" value="MCP/YpsA-like"/>
    <property type="match status" value="1"/>
</dbReference>
<dbReference type="PANTHER" id="PTHR43393:SF3">
    <property type="entry name" value="LYSINE DECARBOXYLASE-LIKE PROTEIN"/>
    <property type="match status" value="1"/>
</dbReference>
<dbReference type="InterPro" id="IPR041164">
    <property type="entry name" value="LDcluster4"/>
</dbReference>
<comment type="caution">
    <text evidence="1">The sequence shown here is derived from an EMBL/GenBank/DDBJ whole genome shotgun (WGS) entry which is preliminary data.</text>
</comment>
<proteinExistence type="predicted"/>
<organism evidence="1 2">
    <name type="scientific">Fodinibacter luteus</name>
    <dbReference type="NCBI Taxonomy" id="552064"/>
    <lineage>
        <taxon>Bacteria</taxon>
        <taxon>Bacillati</taxon>
        <taxon>Actinomycetota</taxon>
        <taxon>Actinomycetes</taxon>
        <taxon>Micrococcales</taxon>
        <taxon>Intrasporangiaceae</taxon>
        <taxon>Fodinibacter (ex Wang et al. 2009)</taxon>
    </lineage>
</organism>
<name>A0ABP8K7H6_9MICO</name>
<accession>A0ABP8K7H6</accession>
<evidence type="ECO:0000313" key="2">
    <source>
        <dbReference type="Proteomes" id="UP001500945"/>
    </source>
</evidence>
<gene>
    <name evidence="1" type="ORF">GCM10023168_10860</name>
</gene>
<dbReference type="RefSeq" id="WP_345203205.1">
    <property type="nucleotide sequence ID" value="NZ_BAABGM010000007.1"/>
</dbReference>
<dbReference type="InterPro" id="IPR052341">
    <property type="entry name" value="LOG_family_nucleotidases"/>
</dbReference>
<reference evidence="2" key="1">
    <citation type="journal article" date="2019" name="Int. J. Syst. Evol. Microbiol.">
        <title>The Global Catalogue of Microorganisms (GCM) 10K type strain sequencing project: providing services to taxonomists for standard genome sequencing and annotation.</title>
        <authorList>
            <consortium name="The Broad Institute Genomics Platform"/>
            <consortium name="The Broad Institute Genome Sequencing Center for Infectious Disease"/>
            <person name="Wu L."/>
            <person name="Ma J."/>
        </authorList>
    </citation>
    <scope>NUCLEOTIDE SEQUENCE [LARGE SCALE GENOMIC DNA]</scope>
    <source>
        <strain evidence="2">JCM 17809</strain>
    </source>
</reference>
<dbReference type="EMBL" id="BAABGM010000007">
    <property type="protein sequence ID" value="GAA4401346.1"/>
    <property type="molecule type" value="Genomic_DNA"/>
</dbReference>
<protein>
    <submittedName>
        <fullName evidence="1">LOG family protein</fullName>
    </submittedName>
</protein>
<dbReference type="PANTHER" id="PTHR43393">
    <property type="entry name" value="CYTOKININ RIBOSIDE 5'-MONOPHOSPHATE PHOSPHORIBOHYDROLASE"/>
    <property type="match status" value="1"/>
</dbReference>
<dbReference type="Gene3D" id="3.40.50.450">
    <property type="match status" value="1"/>
</dbReference>
<dbReference type="Proteomes" id="UP001500945">
    <property type="component" value="Unassembled WGS sequence"/>
</dbReference>
<keyword evidence="2" id="KW-1185">Reference proteome</keyword>
<evidence type="ECO:0000313" key="1">
    <source>
        <dbReference type="EMBL" id="GAA4401346.1"/>
    </source>
</evidence>